<dbReference type="InterPro" id="IPR013785">
    <property type="entry name" value="Aldolase_TIM"/>
</dbReference>
<keyword evidence="2" id="KW-0004">4Fe-4S</keyword>
<proteinExistence type="predicted"/>
<evidence type="ECO:0000313" key="3">
    <source>
        <dbReference type="EMBL" id="KAF4433744.1"/>
    </source>
</evidence>
<dbReference type="PANTHER" id="PTHR21339">
    <property type="entry name" value="RADICAL S-ADENOSYL METHIONINE DOMAIN-CONTAINING PROTEIN 2"/>
    <property type="match status" value="1"/>
</dbReference>
<accession>A0A8H4JL97</accession>
<sequence>MRKLNIAGGEPFLYPRLLAELLQYGKEELALESISIVSNDSKITEAWIQKNYQWLGVLVVSCDSFNPETNHKIGWGDDGGNVIQLFRIADWCNWDEDMAADIETLAPFRWKVFQCLIVAGKNYDETRLRDVRDFLVTDEQWKAFRDRHKHLPCYVPEDNSSMASSYLPLGEYMCFLGKGEGMITKRESILKVGVQEVMSQVV</sequence>
<dbReference type="EMBL" id="JAADJG010000923">
    <property type="protein sequence ID" value="KAF4433744.1"/>
    <property type="molecule type" value="Genomic_DNA"/>
</dbReference>
<keyword evidence="2" id="KW-0479">Metal-binding</keyword>
<keyword evidence="4" id="KW-1185">Reference proteome</keyword>
<evidence type="ECO:0000256" key="2">
    <source>
        <dbReference type="ARBA" id="ARBA00022485"/>
    </source>
</evidence>
<dbReference type="CDD" id="cd01335">
    <property type="entry name" value="Radical_SAM"/>
    <property type="match status" value="1"/>
</dbReference>
<dbReference type="Gene3D" id="3.20.20.70">
    <property type="entry name" value="Aldolase class I"/>
    <property type="match status" value="1"/>
</dbReference>
<evidence type="ECO:0000256" key="1">
    <source>
        <dbReference type="ARBA" id="ARBA00001966"/>
    </source>
</evidence>
<dbReference type="InterPro" id="IPR058240">
    <property type="entry name" value="rSAM_sf"/>
</dbReference>
<protein>
    <submittedName>
        <fullName evidence="3">Radical s-adenosyl methionine domain-containing protein 2</fullName>
    </submittedName>
</protein>
<keyword evidence="2" id="KW-0411">Iron-sulfur</keyword>
<dbReference type="Proteomes" id="UP000605986">
    <property type="component" value="Unassembled WGS sequence"/>
</dbReference>
<gene>
    <name evidence="3" type="ORF">F53441_13743</name>
</gene>
<keyword evidence="2" id="KW-0408">Iron</keyword>
<name>A0A8H4JL97_9HYPO</name>
<dbReference type="GO" id="GO:0051539">
    <property type="term" value="F:4 iron, 4 sulfur cluster binding"/>
    <property type="evidence" value="ECO:0007669"/>
    <property type="project" value="UniProtKB-KW"/>
</dbReference>
<dbReference type="SUPFAM" id="SSF102114">
    <property type="entry name" value="Radical SAM enzymes"/>
    <property type="match status" value="1"/>
</dbReference>
<organism evidence="3 4">
    <name type="scientific">Fusarium austroafricanum</name>
    <dbReference type="NCBI Taxonomy" id="2364996"/>
    <lineage>
        <taxon>Eukaryota</taxon>
        <taxon>Fungi</taxon>
        <taxon>Dikarya</taxon>
        <taxon>Ascomycota</taxon>
        <taxon>Pezizomycotina</taxon>
        <taxon>Sordariomycetes</taxon>
        <taxon>Hypocreomycetidae</taxon>
        <taxon>Hypocreales</taxon>
        <taxon>Nectriaceae</taxon>
        <taxon>Fusarium</taxon>
        <taxon>Fusarium concolor species complex</taxon>
    </lineage>
</organism>
<dbReference type="OrthoDB" id="549750at2759"/>
<dbReference type="AlphaFoldDB" id="A0A8H4JL97"/>
<comment type="cofactor">
    <cofactor evidence="1">
        <name>[4Fe-4S] cluster</name>
        <dbReference type="ChEBI" id="CHEBI:49883"/>
    </cofactor>
</comment>
<dbReference type="InterPro" id="IPR051196">
    <property type="entry name" value="RSAD2/Viperin_antiviral"/>
</dbReference>
<dbReference type="PANTHER" id="PTHR21339:SF0">
    <property type="entry name" value="S-ADENOSYLMETHIONINE-DEPENDENT NUCLEOTIDE DEHYDRATASE RSAD2"/>
    <property type="match status" value="1"/>
</dbReference>
<reference evidence="3" key="1">
    <citation type="submission" date="2020-01" db="EMBL/GenBank/DDBJ databases">
        <title>Identification and distribution of gene clusters putatively required for synthesis of sphingolipid metabolism inhibitors in phylogenetically diverse species of the filamentous fungus Fusarium.</title>
        <authorList>
            <person name="Kim H.-S."/>
            <person name="Busman M."/>
            <person name="Brown D.W."/>
            <person name="Divon H."/>
            <person name="Uhlig S."/>
            <person name="Proctor R.H."/>
        </authorList>
    </citation>
    <scope>NUCLEOTIDE SEQUENCE</scope>
    <source>
        <strain evidence="3">NRRL 53441</strain>
    </source>
</reference>
<evidence type="ECO:0000313" key="4">
    <source>
        <dbReference type="Proteomes" id="UP000605986"/>
    </source>
</evidence>
<comment type="caution">
    <text evidence="3">The sequence shown here is derived from an EMBL/GenBank/DDBJ whole genome shotgun (WGS) entry which is preliminary data.</text>
</comment>